<dbReference type="HAMAP" id="MF_00083">
    <property type="entry name" value="Pept_tRNA_hydro_bact"/>
    <property type="match status" value="1"/>
</dbReference>
<dbReference type="CDD" id="cd00462">
    <property type="entry name" value="PTH"/>
    <property type="match status" value="1"/>
</dbReference>
<dbReference type="EMBL" id="CP136865">
    <property type="protein sequence ID" value="WOJ98309.1"/>
    <property type="molecule type" value="Genomic_DNA"/>
</dbReference>
<evidence type="ECO:0000256" key="1">
    <source>
        <dbReference type="ARBA" id="ARBA00013260"/>
    </source>
</evidence>
<evidence type="ECO:0000256" key="6">
    <source>
        <dbReference type="ARBA" id="ARBA00050038"/>
    </source>
</evidence>
<accession>A0ABZ0IHL9</accession>
<evidence type="ECO:0000256" key="7">
    <source>
        <dbReference type="HAMAP-Rule" id="MF_00083"/>
    </source>
</evidence>
<dbReference type="NCBIfam" id="TIGR00447">
    <property type="entry name" value="pth"/>
    <property type="match status" value="1"/>
</dbReference>
<feature type="binding site" evidence="7">
    <location>
        <position position="18"/>
    </location>
    <ligand>
        <name>tRNA</name>
        <dbReference type="ChEBI" id="CHEBI:17843"/>
    </ligand>
</feature>
<keyword evidence="3 7" id="KW-0378">Hydrolase</keyword>
<keyword evidence="2 7" id="KW-0820">tRNA-binding</keyword>
<feature type="site" description="Stabilizes the basic form of H active site to accept a proton" evidence="7">
    <location>
        <position position="96"/>
    </location>
</feature>
<feature type="binding site" evidence="7">
    <location>
        <position position="71"/>
    </location>
    <ligand>
        <name>tRNA</name>
        <dbReference type="ChEBI" id="CHEBI:17843"/>
    </ligand>
</feature>
<dbReference type="Pfam" id="PF01195">
    <property type="entry name" value="Pept_tRNA_hydro"/>
    <property type="match status" value="1"/>
</dbReference>
<feature type="binding site" evidence="7">
    <location>
        <position position="69"/>
    </location>
    <ligand>
        <name>tRNA</name>
        <dbReference type="ChEBI" id="CHEBI:17843"/>
    </ligand>
</feature>
<name>A0ABZ0IHL9_9GAMM</name>
<dbReference type="PANTHER" id="PTHR17224">
    <property type="entry name" value="PEPTIDYL-TRNA HYDROLASE"/>
    <property type="match status" value="1"/>
</dbReference>
<dbReference type="RefSeq" id="WP_407329625.1">
    <property type="nucleotide sequence ID" value="NZ_CP136865.1"/>
</dbReference>
<gene>
    <name evidence="7 8" type="primary">pth</name>
    <name evidence="8" type="ORF">R0137_06990</name>
</gene>
<feature type="active site" description="Proton acceptor" evidence="7">
    <location>
        <position position="23"/>
    </location>
</feature>
<dbReference type="InterPro" id="IPR001328">
    <property type="entry name" value="Pept_tRNA_hydro"/>
</dbReference>
<keyword evidence="7" id="KW-0963">Cytoplasm</keyword>
<dbReference type="GO" id="GO:0004045">
    <property type="term" value="F:peptidyl-tRNA hydrolase activity"/>
    <property type="evidence" value="ECO:0007669"/>
    <property type="project" value="UniProtKB-EC"/>
</dbReference>
<comment type="catalytic activity">
    <reaction evidence="7">
        <text>an N-acyl-L-alpha-aminoacyl-tRNA + H2O = an N-acyl-L-amino acid + a tRNA + H(+)</text>
        <dbReference type="Rhea" id="RHEA:54448"/>
        <dbReference type="Rhea" id="RHEA-COMP:10123"/>
        <dbReference type="Rhea" id="RHEA-COMP:13883"/>
        <dbReference type="ChEBI" id="CHEBI:15377"/>
        <dbReference type="ChEBI" id="CHEBI:15378"/>
        <dbReference type="ChEBI" id="CHEBI:59874"/>
        <dbReference type="ChEBI" id="CHEBI:78442"/>
        <dbReference type="ChEBI" id="CHEBI:138191"/>
        <dbReference type="EC" id="3.1.1.29"/>
    </reaction>
</comment>
<comment type="similarity">
    <text evidence="5 7">Belongs to the PTH family.</text>
</comment>
<dbReference type="Proteomes" id="UP001626549">
    <property type="component" value="Chromosome"/>
</dbReference>
<dbReference type="InterPro" id="IPR036416">
    <property type="entry name" value="Pept_tRNA_hydro_sf"/>
</dbReference>
<proteinExistence type="inferred from homology"/>
<comment type="subcellular location">
    <subcellularLocation>
        <location evidence="7">Cytoplasm</location>
    </subcellularLocation>
</comment>
<dbReference type="SUPFAM" id="SSF53178">
    <property type="entry name" value="Peptidyl-tRNA hydrolase-like"/>
    <property type="match status" value="1"/>
</dbReference>
<comment type="function">
    <text evidence="7">Hydrolyzes ribosome-free peptidyl-tRNAs (with 1 or more amino acids incorporated), which drop off the ribosome during protein synthesis, or as a result of ribosome stalling.</text>
</comment>
<comment type="subunit">
    <text evidence="7">Monomer.</text>
</comment>
<evidence type="ECO:0000256" key="4">
    <source>
        <dbReference type="ARBA" id="ARBA00022884"/>
    </source>
</evidence>
<evidence type="ECO:0000256" key="5">
    <source>
        <dbReference type="ARBA" id="ARBA00038063"/>
    </source>
</evidence>
<dbReference type="PROSITE" id="PS01196">
    <property type="entry name" value="PEPT_TRNA_HYDROL_2"/>
    <property type="match status" value="1"/>
</dbReference>
<keyword evidence="4 7" id="KW-0694">RNA-binding</keyword>
<organism evidence="8 9">
    <name type="scientific">Congregibacter brevis</name>
    <dbReference type="NCBI Taxonomy" id="3081201"/>
    <lineage>
        <taxon>Bacteria</taxon>
        <taxon>Pseudomonadati</taxon>
        <taxon>Pseudomonadota</taxon>
        <taxon>Gammaproteobacteria</taxon>
        <taxon>Cellvibrionales</taxon>
        <taxon>Halieaceae</taxon>
        <taxon>Congregibacter</taxon>
    </lineage>
</organism>
<dbReference type="PANTHER" id="PTHR17224:SF1">
    <property type="entry name" value="PEPTIDYL-TRNA HYDROLASE"/>
    <property type="match status" value="1"/>
</dbReference>
<evidence type="ECO:0000313" key="9">
    <source>
        <dbReference type="Proteomes" id="UP001626549"/>
    </source>
</evidence>
<sequence>MPSTLQLIVGLGNPGSQYEGTRHNAGEDFVRELARQAGGSLKLETKYHGEVGEVFFAGHKLRLLIPHTFMNRSGKAVAALANFYKIDPERILIAHDELDISPGSARFKFDGGHGGHNGLRDIVPALANRKDFHRLRVGIGHPGSAKQVSNYVLSKPSPVDREAIAASIDEAIRALPLLLAGDSGKAMTQLHSFDGADSSLRAPLPNTTPKE</sequence>
<dbReference type="InterPro" id="IPR018171">
    <property type="entry name" value="Pept_tRNA_hydro_CS"/>
</dbReference>
<reference evidence="8 9" key="1">
    <citation type="submission" date="2023-10" db="EMBL/GenBank/DDBJ databases">
        <title>Two novel species belonging to the OM43/NOR5 clade.</title>
        <authorList>
            <person name="Park M."/>
        </authorList>
    </citation>
    <scope>NUCLEOTIDE SEQUENCE [LARGE SCALE GENOMIC DNA]</scope>
    <source>
        <strain evidence="8 9">IMCC45268</strain>
    </source>
</reference>
<comment type="function">
    <text evidence="7">Catalyzes the release of premature peptidyl moieties from peptidyl-tRNA molecules trapped in stalled 50S ribosomal subunits, and thus maintains levels of free tRNAs and 50S ribosomes.</text>
</comment>
<feature type="binding site" evidence="7">
    <location>
        <position position="117"/>
    </location>
    <ligand>
        <name>tRNA</name>
        <dbReference type="ChEBI" id="CHEBI:17843"/>
    </ligand>
</feature>
<protein>
    <recommendedName>
        <fullName evidence="6 7">Peptidyl-tRNA hydrolase</fullName>
        <shortName evidence="7">Pth</shortName>
        <ecNumber evidence="1 7">3.1.1.29</ecNumber>
    </recommendedName>
</protein>
<feature type="site" description="Discriminates between blocked and unblocked aminoacyl-tRNA" evidence="7">
    <location>
        <position position="13"/>
    </location>
</feature>
<evidence type="ECO:0000256" key="2">
    <source>
        <dbReference type="ARBA" id="ARBA00022555"/>
    </source>
</evidence>
<dbReference type="Gene3D" id="3.40.50.1470">
    <property type="entry name" value="Peptidyl-tRNA hydrolase"/>
    <property type="match status" value="1"/>
</dbReference>
<dbReference type="EC" id="3.1.1.29" evidence="1 7"/>
<evidence type="ECO:0000256" key="3">
    <source>
        <dbReference type="ARBA" id="ARBA00022801"/>
    </source>
</evidence>
<evidence type="ECO:0000313" key="8">
    <source>
        <dbReference type="EMBL" id="WOJ98309.1"/>
    </source>
</evidence>
<keyword evidence="9" id="KW-1185">Reference proteome</keyword>